<reference evidence="2" key="2">
    <citation type="submission" date="2016-06" db="EMBL/GenBank/DDBJ databases">
        <title>The genome of a short-lived fish provides insights into sex chromosome evolution and the genetic control of aging.</title>
        <authorList>
            <person name="Reichwald K."/>
            <person name="Felder M."/>
            <person name="Petzold A."/>
            <person name="Koch P."/>
            <person name="Groth M."/>
            <person name="Platzer M."/>
        </authorList>
    </citation>
    <scope>NUCLEOTIDE SEQUENCE</scope>
    <source>
        <tissue evidence="2">Brain</tissue>
    </source>
</reference>
<dbReference type="EMBL" id="HADX01010440">
    <property type="protein sequence ID" value="SBP32672.1"/>
    <property type="molecule type" value="Transcribed_RNA"/>
</dbReference>
<accession>A0A1A7YPV2</accession>
<proteinExistence type="predicted"/>
<feature type="signal peptide" evidence="1">
    <location>
        <begin position="1"/>
        <end position="19"/>
    </location>
</feature>
<feature type="non-terminal residue" evidence="2">
    <location>
        <position position="126"/>
    </location>
</feature>
<evidence type="ECO:0000313" key="2">
    <source>
        <dbReference type="EMBL" id="SBP32672.1"/>
    </source>
</evidence>
<gene>
    <name evidence="2" type="primary">Nfu_g_1_014363</name>
</gene>
<dbReference type="AlphaFoldDB" id="A0A1A7YPV2"/>
<evidence type="ECO:0000256" key="1">
    <source>
        <dbReference type="SAM" id="SignalP"/>
    </source>
</evidence>
<feature type="chain" id="PRO_5008364094" evidence="1">
    <location>
        <begin position="20"/>
        <end position="126"/>
    </location>
</feature>
<reference evidence="2" key="1">
    <citation type="submission" date="2016-05" db="EMBL/GenBank/DDBJ databases">
        <authorList>
            <person name="Lavstsen T."/>
            <person name="Jespersen J.S."/>
        </authorList>
    </citation>
    <scope>NUCLEOTIDE SEQUENCE</scope>
    <source>
        <tissue evidence="2">Brain</tissue>
    </source>
</reference>
<sequence length="126" mass="14201">SIWLHCFQLFLQCFFLANKSNLVRLKMASGFYMKPSLVSANPCFSATSIHVGLLGAPCSYVNTNTSLIYNTNIRKFITVLQKPPILKNPPRTNKPYCLKRELQTLLNTRFGSNEDILLTVSIQVSS</sequence>
<organism evidence="2">
    <name type="scientific">Iconisemion striatum</name>
    <dbReference type="NCBI Taxonomy" id="60296"/>
    <lineage>
        <taxon>Eukaryota</taxon>
        <taxon>Metazoa</taxon>
        <taxon>Chordata</taxon>
        <taxon>Craniata</taxon>
        <taxon>Vertebrata</taxon>
        <taxon>Euteleostomi</taxon>
        <taxon>Actinopterygii</taxon>
        <taxon>Neopterygii</taxon>
        <taxon>Teleostei</taxon>
        <taxon>Neoteleostei</taxon>
        <taxon>Acanthomorphata</taxon>
        <taxon>Ovalentaria</taxon>
        <taxon>Atherinomorphae</taxon>
        <taxon>Cyprinodontiformes</taxon>
        <taxon>Nothobranchiidae</taxon>
        <taxon>Iconisemion</taxon>
    </lineage>
</organism>
<feature type="non-terminal residue" evidence="2">
    <location>
        <position position="1"/>
    </location>
</feature>
<keyword evidence="1" id="KW-0732">Signal</keyword>
<name>A0A1A7YPV2_9TELE</name>
<protein>
    <submittedName>
        <fullName evidence="2">Uncharacterized protein</fullName>
    </submittedName>
</protein>